<accession>A0ABR8Z6C6</accession>
<dbReference type="PANTHER" id="PTHR46825:SF9">
    <property type="entry name" value="BETA-LACTAMASE-RELATED DOMAIN-CONTAINING PROTEIN"/>
    <property type="match status" value="1"/>
</dbReference>
<dbReference type="Gene3D" id="3.40.710.10">
    <property type="entry name" value="DD-peptidase/beta-lactamase superfamily"/>
    <property type="match status" value="1"/>
</dbReference>
<dbReference type="RefSeq" id="WP_191734683.1">
    <property type="nucleotide sequence ID" value="NZ_JACYFS010000001.1"/>
</dbReference>
<dbReference type="SUPFAM" id="SSF56601">
    <property type="entry name" value="beta-lactamase/transpeptidase-like"/>
    <property type="match status" value="1"/>
</dbReference>
<dbReference type="EMBL" id="JACYFS010000001">
    <property type="protein sequence ID" value="MBD8080843.1"/>
    <property type="molecule type" value="Genomic_DNA"/>
</dbReference>
<dbReference type="Pfam" id="PF00144">
    <property type="entry name" value="Beta-lactamase"/>
    <property type="match status" value="1"/>
</dbReference>
<name>A0ABR8Z6C6_9FLAO</name>
<feature type="domain" description="Beta-lactamase-related" evidence="2">
    <location>
        <begin position="48"/>
        <end position="330"/>
    </location>
</feature>
<dbReference type="PROSITE" id="PS51257">
    <property type="entry name" value="PROKAR_LIPOPROTEIN"/>
    <property type="match status" value="1"/>
</dbReference>
<organism evidence="3 4">
    <name type="scientific">Chryseobacterium caseinilyticum</name>
    <dbReference type="NCBI Taxonomy" id="2771428"/>
    <lineage>
        <taxon>Bacteria</taxon>
        <taxon>Pseudomonadati</taxon>
        <taxon>Bacteroidota</taxon>
        <taxon>Flavobacteriia</taxon>
        <taxon>Flavobacteriales</taxon>
        <taxon>Weeksellaceae</taxon>
        <taxon>Chryseobacterium group</taxon>
        <taxon>Chryseobacterium</taxon>
    </lineage>
</organism>
<dbReference type="InterPro" id="IPR050491">
    <property type="entry name" value="AmpC-like"/>
</dbReference>
<proteinExistence type="predicted"/>
<dbReference type="InterPro" id="IPR012338">
    <property type="entry name" value="Beta-lactam/transpept-like"/>
</dbReference>
<dbReference type="InterPro" id="IPR001466">
    <property type="entry name" value="Beta-lactam-related"/>
</dbReference>
<evidence type="ECO:0000313" key="3">
    <source>
        <dbReference type="EMBL" id="MBD8080843.1"/>
    </source>
</evidence>
<sequence>MKNLFRLASVAVALFFTSCQSSAQQKDEYSAKIDSLVKITNPRSFNGVVYIQQNGKQKYSKAFGFSNFNKKTPLKISDHFSTMSIAKQITATLILQEVENGTIDLKVPIRTYLPDFQYSWADSVTVHQLLNHTSGLYSDALKPDLKFRSGTEFSYSNIGYSVAGLVLEKQSGKKFEDLVTALFKKCKMSNSFYPNETNSKFLIKGHTIRKDGTFRLNEKSEFGTDYYFGSHLIVTAPDLAKWNEALHNGKLLKPATYKMMTNYSITNTHQVFSENPIGYGYGLRINDKAQINEIGHTGFHPSEGFTALNLYYPKTKTSVIIMENVGNENFDIAYYFEQEVRKIVQESVLLK</sequence>
<gene>
    <name evidence="3" type="ORF">IC610_00240</name>
</gene>
<dbReference type="PANTHER" id="PTHR46825">
    <property type="entry name" value="D-ALANYL-D-ALANINE-CARBOXYPEPTIDASE/ENDOPEPTIDASE AMPH"/>
    <property type="match status" value="1"/>
</dbReference>
<evidence type="ECO:0000313" key="4">
    <source>
        <dbReference type="Proteomes" id="UP000637299"/>
    </source>
</evidence>
<protein>
    <submittedName>
        <fullName evidence="3">Beta-lactamase family protein</fullName>
    </submittedName>
</protein>
<comment type="caution">
    <text evidence="3">The sequence shown here is derived from an EMBL/GenBank/DDBJ whole genome shotgun (WGS) entry which is preliminary data.</text>
</comment>
<keyword evidence="1" id="KW-0732">Signal</keyword>
<evidence type="ECO:0000256" key="1">
    <source>
        <dbReference type="SAM" id="SignalP"/>
    </source>
</evidence>
<keyword evidence="4" id="KW-1185">Reference proteome</keyword>
<evidence type="ECO:0000259" key="2">
    <source>
        <dbReference type="Pfam" id="PF00144"/>
    </source>
</evidence>
<feature type="signal peptide" evidence="1">
    <location>
        <begin position="1"/>
        <end position="23"/>
    </location>
</feature>
<dbReference type="Proteomes" id="UP000637299">
    <property type="component" value="Unassembled WGS sequence"/>
</dbReference>
<feature type="chain" id="PRO_5045793430" evidence="1">
    <location>
        <begin position="24"/>
        <end position="351"/>
    </location>
</feature>
<reference evidence="3 4" key="1">
    <citation type="submission" date="2020-09" db="EMBL/GenBank/DDBJ databases">
        <title>Genome seq and assembly of Chryseobacterium sp.</title>
        <authorList>
            <person name="Chhetri G."/>
        </authorList>
    </citation>
    <scope>NUCLEOTIDE SEQUENCE [LARGE SCALE GENOMIC DNA]</scope>
    <source>
        <strain evidence="3 4">GCR10</strain>
    </source>
</reference>